<keyword evidence="2" id="KW-0175">Coiled coil</keyword>
<dbReference type="InterPro" id="IPR029442">
    <property type="entry name" value="GyrI-like"/>
</dbReference>
<dbReference type="PANTHER" id="PTHR30204:SF97">
    <property type="entry name" value="MERR FAMILY REGULATORY PROTEIN"/>
    <property type="match status" value="1"/>
</dbReference>
<dbReference type="SMART" id="SM00871">
    <property type="entry name" value="AraC_E_bind"/>
    <property type="match status" value="1"/>
</dbReference>
<dbReference type="SUPFAM" id="SSF46955">
    <property type="entry name" value="Putative DNA-binding domain"/>
    <property type="match status" value="1"/>
</dbReference>
<evidence type="ECO:0000313" key="5">
    <source>
        <dbReference type="Proteomes" id="UP001487305"/>
    </source>
</evidence>
<reference evidence="4 5" key="1">
    <citation type="submission" date="2024-04" db="EMBL/GenBank/DDBJ databases">
        <title>Human intestinal bacterial collection.</title>
        <authorList>
            <person name="Pauvert C."/>
            <person name="Hitch T.C.A."/>
            <person name="Clavel T."/>
        </authorList>
    </citation>
    <scope>NUCLEOTIDE SEQUENCE [LARGE SCALE GENOMIC DNA]</scope>
    <source>
        <strain evidence="4 5">CLA-KB-H42</strain>
    </source>
</reference>
<accession>A0ABV1JB91</accession>
<keyword evidence="1" id="KW-0238">DNA-binding</keyword>
<comment type="caution">
    <text evidence="4">The sequence shown here is derived from an EMBL/GenBank/DDBJ whole genome shotgun (WGS) entry which is preliminary data.</text>
</comment>
<feature type="coiled-coil region" evidence="2">
    <location>
        <begin position="84"/>
        <end position="118"/>
    </location>
</feature>
<dbReference type="InterPro" id="IPR010499">
    <property type="entry name" value="AraC_E-bd"/>
</dbReference>
<dbReference type="Pfam" id="PF06445">
    <property type="entry name" value="GyrI-like"/>
    <property type="match status" value="1"/>
</dbReference>
<dbReference type="Gene3D" id="1.10.1660.10">
    <property type="match status" value="1"/>
</dbReference>
<keyword evidence="5" id="KW-1185">Reference proteome</keyword>
<dbReference type="InterPro" id="IPR047057">
    <property type="entry name" value="MerR_fam"/>
</dbReference>
<dbReference type="InterPro" id="IPR009061">
    <property type="entry name" value="DNA-bd_dom_put_sf"/>
</dbReference>
<dbReference type="InterPro" id="IPR000551">
    <property type="entry name" value="MerR-type_HTH_dom"/>
</dbReference>
<proteinExistence type="predicted"/>
<protein>
    <submittedName>
        <fullName evidence="4">MerR family transcriptional regulator</fullName>
    </submittedName>
</protein>
<gene>
    <name evidence="4" type="ORF">AAA083_05205</name>
</gene>
<dbReference type="InterPro" id="IPR011256">
    <property type="entry name" value="Reg_factor_effector_dom_sf"/>
</dbReference>
<dbReference type="EMBL" id="JBBNOP010000003">
    <property type="protein sequence ID" value="MEQ3362370.1"/>
    <property type="molecule type" value="Genomic_DNA"/>
</dbReference>
<dbReference type="PANTHER" id="PTHR30204">
    <property type="entry name" value="REDOX-CYCLING DRUG-SENSING TRANSCRIPTIONAL ACTIVATOR SOXR"/>
    <property type="match status" value="1"/>
</dbReference>
<dbReference type="SUPFAM" id="SSF55136">
    <property type="entry name" value="Probable bacterial effector-binding domain"/>
    <property type="match status" value="1"/>
</dbReference>
<dbReference type="Gene3D" id="3.20.80.10">
    <property type="entry name" value="Regulatory factor, effector binding domain"/>
    <property type="match status" value="1"/>
</dbReference>
<dbReference type="Pfam" id="PF13411">
    <property type="entry name" value="MerR_1"/>
    <property type="match status" value="1"/>
</dbReference>
<name>A0ABV1JB91_9ACTN</name>
<feature type="domain" description="HTH merR-type" evidence="3">
    <location>
        <begin position="1"/>
        <end position="70"/>
    </location>
</feature>
<evidence type="ECO:0000259" key="3">
    <source>
        <dbReference type="PROSITE" id="PS50937"/>
    </source>
</evidence>
<dbReference type="PROSITE" id="PS50937">
    <property type="entry name" value="HTH_MERR_2"/>
    <property type="match status" value="1"/>
</dbReference>
<organism evidence="4 5">
    <name type="scientific">Raoultibacter massiliensis</name>
    <dbReference type="NCBI Taxonomy" id="1852371"/>
    <lineage>
        <taxon>Bacteria</taxon>
        <taxon>Bacillati</taxon>
        <taxon>Actinomycetota</taxon>
        <taxon>Coriobacteriia</taxon>
        <taxon>Eggerthellales</taxon>
        <taxon>Eggerthellaceae</taxon>
        <taxon>Raoultibacter</taxon>
    </lineage>
</organism>
<evidence type="ECO:0000256" key="2">
    <source>
        <dbReference type="SAM" id="Coils"/>
    </source>
</evidence>
<dbReference type="Proteomes" id="UP001487305">
    <property type="component" value="Unassembled WGS sequence"/>
</dbReference>
<sequence length="264" mass="29536">MLTIGEFSRTCFVSKKTLRHYDEIGLLRPAHVAENGYRYYTADQIRTMRLILRLKSYGFSLPEIAAHLAYPDDELLSQALFEKHRLLEAEIGKAQRVLNRMEQDIEKLKRSIDIMKQDIAVEVVERMPQTVFGVRRAINVQDFQELFAELDASLTKNGITALGAPMAFYHDEDFSADDSDIEVAVPVAEGTAGSHPIEGGPHACSTLSGPYDPEAFTALYAGIMQWIDENGYHVAGSPFDVYEKGGPDVDPKDYVTEICFPIAK</sequence>
<dbReference type="RefSeq" id="WP_102374871.1">
    <property type="nucleotide sequence ID" value="NZ_JBBNOP010000003.1"/>
</dbReference>
<evidence type="ECO:0000256" key="1">
    <source>
        <dbReference type="ARBA" id="ARBA00023125"/>
    </source>
</evidence>
<dbReference type="SMART" id="SM00422">
    <property type="entry name" value="HTH_MERR"/>
    <property type="match status" value="1"/>
</dbReference>
<dbReference type="CDD" id="cd01107">
    <property type="entry name" value="HTH_BmrR"/>
    <property type="match status" value="1"/>
</dbReference>
<evidence type="ECO:0000313" key="4">
    <source>
        <dbReference type="EMBL" id="MEQ3362370.1"/>
    </source>
</evidence>